<dbReference type="EMBL" id="GBHO01034017">
    <property type="protein sequence ID" value="JAG09587.1"/>
    <property type="molecule type" value="Transcribed_RNA"/>
</dbReference>
<evidence type="ECO:0000313" key="3">
    <source>
        <dbReference type="EMBL" id="JAG09587.1"/>
    </source>
</evidence>
<dbReference type="AlphaFoldDB" id="A0A0A9WMC2"/>
<name>A0A0A9WMC2_LYGHE</name>
<dbReference type="InterPro" id="IPR000477">
    <property type="entry name" value="RT_dom"/>
</dbReference>
<reference evidence="3" key="2">
    <citation type="submission" date="2014-07" db="EMBL/GenBank/DDBJ databases">
        <authorList>
            <person name="Hull J."/>
        </authorList>
    </citation>
    <scope>NUCLEOTIDE SEQUENCE</scope>
</reference>
<dbReference type="PANTHER" id="PTHR47027">
    <property type="entry name" value="REVERSE TRANSCRIPTASE DOMAIN-CONTAINING PROTEIN"/>
    <property type="match status" value="1"/>
</dbReference>
<evidence type="ECO:0000259" key="1">
    <source>
        <dbReference type="PROSITE" id="PS50878"/>
    </source>
</evidence>
<dbReference type="GO" id="GO:0071897">
    <property type="term" value="P:DNA biosynthetic process"/>
    <property type="evidence" value="ECO:0007669"/>
    <property type="project" value="UniProtKB-ARBA"/>
</dbReference>
<organism evidence="3">
    <name type="scientific">Lygus hesperus</name>
    <name type="common">Western plant bug</name>
    <dbReference type="NCBI Taxonomy" id="30085"/>
    <lineage>
        <taxon>Eukaryota</taxon>
        <taxon>Metazoa</taxon>
        <taxon>Ecdysozoa</taxon>
        <taxon>Arthropoda</taxon>
        <taxon>Hexapoda</taxon>
        <taxon>Insecta</taxon>
        <taxon>Pterygota</taxon>
        <taxon>Neoptera</taxon>
        <taxon>Paraneoptera</taxon>
        <taxon>Hemiptera</taxon>
        <taxon>Heteroptera</taxon>
        <taxon>Panheteroptera</taxon>
        <taxon>Cimicomorpha</taxon>
        <taxon>Miridae</taxon>
        <taxon>Mirini</taxon>
        <taxon>Lygus</taxon>
    </lineage>
</organism>
<evidence type="ECO:0000313" key="2">
    <source>
        <dbReference type="EMBL" id="JAG09586.1"/>
    </source>
</evidence>
<dbReference type="SUPFAM" id="SSF56672">
    <property type="entry name" value="DNA/RNA polymerases"/>
    <property type="match status" value="1"/>
</dbReference>
<reference evidence="3" key="1">
    <citation type="journal article" date="2014" name="PLoS ONE">
        <title>Transcriptome-Based Identification of ABC Transporters in the Western Tarnished Plant Bug Lygus hesperus.</title>
        <authorList>
            <person name="Hull J.J."/>
            <person name="Chaney K."/>
            <person name="Geib S.M."/>
            <person name="Fabrick J.A."/>
            <person name="Brent C.S."/>
            <person name="Walsh D."/>
            <person name="Lavine L.C."/>
        </authorList>
    </citation>
    <scope>NUCLEOTIDE SEQUENCE</scope>
</reference>
<dbReference type="Pfam" id="PF00078">
    <property type="entry name" value="RVT_1"/>
    <property type="match status" value="1"/>
</dbReference>
<feature type="domain" description="Reverse transcriptase" evidence="1">
    <location>
        <begin position="1"/>
        <end position="174"/>
    </location>
</feature>
<dbReference type="PROSITE" id="PS50878">
    <property type="entry name" value="RT_POL"/>
    <property type="match status" value="1"/>
</dbReference>
<gene>
    <name evidence="3" type="ORF">CM83_43332</name>
    <name evidence="2" type="ORF">CM83_43333</name>
</gene>
<dbReference type="EMBL" id="GBHO01034018">
    <property type="protein sequence ID" value="JAG09586.1"/>
    <property type="molecule type" value="Transcribed_RNA"/>
</dbReference>
<proteinExistence type="predicted"/>
<accession>A0A0A9WMC2</accession>
<dbReference type="PANTHER" id="PTHR47027:SF29">
    <property type="entry name" value="C2H2-TYPE DOMAIN-CONTAINING PROTEIN"/>
    <property type="match status" value="1"/>
</dbReference>
<dbReference type="InterPro" id="IPR043502">
    <property type="entry name" value="DNA/RNA_pol_sf"/>
</dbReference>
<protein>
    <recommendedName>
        <fullName evidence="1">Reverse transcriptase domain-containing protein</fullName>
    </recommendedName>
</protein>
<sequence>MLFIDYKQAFDRVDRNQLYRALQEFSIPVKLINLIKMTMNRTQAKVLVGKISSRNFEVTGGVRQGEALSAILFNLALHKAAKRVENRGSLTSRSSQIMGYADDLAILGHTERAVREVFVELEQESKKLGLMINKEKTKYLVISPSETRRVARNLKIRPYSFEGVNSFKYLGVEINSENLISREIRNRIMAANRAYFGLANLFKSRLLTRKTKVPLYKALVRPIACYGAETWVLNIADENALRIFERRVLRRIFGPVCDGGTWSIRWNHELD</sequence>